<dbReference type="PROSITE" id="PS50157">
    <property type="entry name" value="ZINC_FINGER_C2H2_2"/>
    <property type="match status" value="2"/>
</dbReference>
<dbReference type="InterPro" id="IPR013087">
    <property type="entry name" value="Znf_C2H2_type"/>
</dbReference>
<evidence type="ECO:0000256" key="6">
    <source>
        <dbReference type="PROSITE-ProRule" id="PRU00042"/>
    </source>
</evidence>
<dbReference type="AlphaFoldDB" id="A0A146M1J5"/>
<evidence type="ECO:0000256" key="5">
    <source>
        <dbReference type="ARBA" id="ARBA00023242"/>
    </source>
</evidence>
<evidence type="ECO:0000256" key="2">
    <source>
        <dbReference type="ARBA" id="ARBA00022737"/>
    </source>
</evidence>
<dbReference type="Gene3D" id="3.30.160.60">
    <property type="entry name" value="Classic Zinc Finger"/>
    <property type="match status" value="2"/>
</dbReference>
<keyword evidence="3 6" id="KW-0863">Zinc-finger</keyword>
<dbReference type="SUPFAM" id="SSF57667">
    <property type="entry name" value="beta-beta-alpha zinc fingers"/>
    <property type="match status" value="1"/>
</dbReference>
<sequence>VMIKQEVAEGDDVIKEDIMVKLEIGEGMGMFKEEEIMSEEDVMIKQEVAEGDDVIKEDIMVKLEIGEGMGMFKEEEIMSEEDTMIKQEVAGEGGLFEQKVSSWTDDERLGKISNRRVTTASDLRRCTVIEGSVTGRQIQRWSRGRTEVDRKGAGAGEKPYACDICEYRAGNARNLRHHIMTHTGEKVYECDSCDYRSTHLGHLKSHKRTHTGEKPYA</sequence>
<proteinExistence type="predicted"/>
<dbReference type="GO" id="GO:0000981">
    <property type="term" value="F:DNA-binding transcription factor activity, RNA polymerase II-specific"/>
    <property type="evidence" value="ECO:0007669"/>
    <property type="project" value="TreeGrafter"/>
</dbReference>
<reference evidence="8" key="1">
    <citation type="journal article" date="2016" name="Gigascience">
        <title>De novo construction of an expanded transcriptome assembly for the western tarnished plant bug, Lygus hesperus.</title>
        <authorList>
            <person name="Tassone E.E."/>
            <person name="Geib S.M."/>
            <person name="Hall B."/>
            <person name="Fabrick J.A."/>
            <person name="Brent C.S."/>
            <person name="Hull J.J."/>
        </authorList>
    </citation>
    <scope>NUCLEOTIDE SEQUENCE</scope>
</reference>
<protein>
    <submittedName>
        <fullName evidence="8">B-cell lymphoma 6 protein</fullName>
    </submittedName>
</protein>
<evidence type="ECO:0000256" key="1">
    <source>
        <dbReference type="ARBA" id="ARBA00022723"/>
    </source>
</evidence>
<evidence type="ECO:0000313" key="8">
    <source>
        <dbReference type="EMBL" id="JAQ12647.1"/>
    </source>
</evidence>
<dbReference type="GO" id="GO:0005634">
    <property type="term" value="C:nucleus"/>
    <property type="evidence" value="ECO:0007669"/>
    <property type="project" value="UniProtKB-ARBA"/>
</dbReference>
<keyword evidence="1" id="KW-0479">Metal-binding</keyword>
<feature type="non-terminal residue" evidence="8">
    <location>
        <position position="1"/>
    </location>
</feature>
<dbReference type="EMBL" id="GDHC01005982">
    <property type="protein sequence ID" value="JAQ12647.1"/>
    <property type="molecule type" value="Transcribed_RNA"/>
</dbReference>
<gene>
    <name evidence="8" type="primary">BCL6_5</name>
    <name evidence="8" type="ORF">g.34098</name>
</gene>
<evidence type="ECO:0000256" key="4">
    <source>
        <dbReference type="ARBA" id="ARBA00022833"/>
    </source>
</evidence>
<dbReference type="FunFam" id="3.30.160.60:FF:000882">
    <property type="entry name" value="Predicted gene, 21060"/>
    <property type="match status" value="1"/>
</dbReference>
<feature type="non-terminal residue" evidence="8">
    <location>
        <position position="217"/>
    </location>
</feature>
<evidence type="ECO:0000256" key="3">
    <source>
        <dbReference type="ARBA" id="ARBA00022771"/>
    </source>
</evidence>
<evidence type="ECO:0000259" key="7">
    <source>
        <dbReference type="PROSITE" id="PS50157"/>
    </source>
</evidence>
<dbReference type="FunFam" id="3.30.160.60:FF:000446">
    <property type="entry name" value="Zinc finger protein"/>
    <property type="match status" value="1"/>
</dbReference>
<dbReference type="InterPro" id="IPR036236">
    <property type="entry name" value="Znf_C2H2_sf"/>
</dbReference>
<dbReference type="GO" id="GO:0000978">
    <property type="term" value="F:RNA polymerase II cis-regulatory region sequence-specific DNA binding"/>
    <property type="evidence" value="ECO:0007669"/>
    <property type="project" value="TreeGrafter"/>
</dbReference>
<organism evidence="8">
    <name type="scientific">Lygus hesperus</name>
    <name type="common">Western plant bug</name>
    <dbReference type="NCBI Taxonomy" id="30085"/>
    <lineage>
        <taxon>Eukaryota</taxon>
        <taxon>Metazoa</taxon>
        <taxon>Ecdysozoa</taxon>
        <taxon>Arthropoda</taxon>
        <taxon>Hexapoda</taxon>
        <taxon>Insecta</taxon>
        <taxon>Pterygota</taxon>
        <taxon>Neoptera</taxon>
        <taxon>Paraneoptera</taxon>
        <taxon>Hemiptera</taxon>
        <taxon>Heteroptera</taxon>
        <taxon>Panheteroptera</taxon>
        <taxon>Cimicomorpha</taxon>
        <taxon>Miridae</taxon>
        <taxon>Mirini</taxon>
        <taxon>Lygus</taxon>
    </lineage>
</organism>
<feature type="domain" description="C2H2-type" evidence="7">
    <location>
        <begin position="188"/>
        <end position="215"/>
    </location>
</feature>
<dbReference type="SMART" id="SM00355">
    <property type="entry name" value="ZnF_C2H2"/>
    <property type="match status" value="2"/>
</dbReference>
<dbReference type="PANTHER" id="PTHR23235:SF142">
    <property type="entry name" value="ZINC FINGER PROTEIN 384"/>
    <property type="match status" value="1"/>
</dbReference>
<keyword evidence="4" id="KW-0862">Zinc</keyword>
<keyword evidence="2" id="KW-0677">Repeat</keyword>
<feature type="domain" description="C2H2-type" evidence="7">
    <location>
        <begin position="160"/>
        <end position="187"/>
    </location>
</feature>
<dbReference type="PANTHER" id="PTHR23235">
    <property type="entry name" value="KRUEPPEL-LIKE TRANSCRIPTION FACTOR"/>
    <property type="match status" value="1"/>
</dbReference>
<keyword evidence="5" id="KW-0539">Nucleus</keyword>
<name>A0A146M1J5_LYGHE</name>
<accession>A0A146M1J5</accession>
<dbReference type="GO" id="GO:0008270">
    <property type="term" value="F:zinc ion binding"/>
    <property type="evidence" value="ECO:0007669"/>
    <property type="project" value="UniProtKB-KW"/>
</dbReference>